<accession>A0ABU6GGE5</accession>
<dbReference type="GO" id="GO:0016301">
    <property type="term" value="F:kinase activity"/>
    <property type="evidence" value="ECO:0007669"/>
    <property type="project" value="UniProtKB-KW"/>
</dbReference>
<dbReference type="InterPro" id="IPR050398">
    <property type="entry name" value="HssS/ArlS-like"/>
</dbReference>
<comment type="catalytic activity">
    <reaction evidence="1">
        <text>ATP + protein L-histidine = ADP + protein N-phospho-L-histidine.</text>
        <dbReference type="EC" id="2.7.13.3"/>
    </reaction>
</comment>
<feature type="transmembrane region" description="Helical" evidence="14">
    <location>
        <begin position="165"/>
        <end position="186"/>
    </location>
</feature>
<gene>
    <name evidence="17" type="ORF">P4H66_00240</name>
</gene>
<dbReference type="SMART" id="SM00388">
    <property type="entry name" value="HisKA"/>
    <property type="match status" value="1"/>
</dbReference>
<keyword evidence="8" id="KW-0547">Nucleotide-binding</keyword>
<evidence type="ECO:0000313" key="17">
    <source>
        <dbReference type="EMBL" id="MEC0238298.1"/>
    </source>
</evidence>
<dbReference type="RefSeq" id="WP_326084722.1">
    <property type="nucleotide sequence ID" value="NZ_JARLKZ010000001.1"/>
</dbReference>
<keyword evidence="6" id="KW-0808">Transferase</keyword>
<dbReference type="CDD" id="cd00082">
    <property type="entry name" value="HisKA"/>
    <property type="match status" value="1"/>
</dbReference>
<evidence type="ECO:0000256" key="6">
    <source>
        <dbReference type="ARBA" id="ARBA00022679"/>
    </source>
</evidence>
<dbReference type="Gene3D" id="6.10.340.10">
    <property type="match status" value="1"/>
</dbReference>
<dbReference type="InterPro" id="IPR004358">
    <property type="entry name" value="Sig_transdc_His_kin-like_C"/>
</dbReference>
<dbReference type="SUPFAM" id="SSF55874">
    <property type="entry name" value="ATPase domain of HSP90 chaperone/DNA topoisomerase II/histidine kinase"/>
    <property type="match status" value="1"/>
</dbReference>
<organism evidence="17 18">
    <name type="scientific">Paenibacillus dokdonensis</name>
    <dbReference type="NCBI Taxonomy" id="2567944"/>
    <lineage>
        <taxon>Bacteria</taxon>
        <taxon>Bacillati</taxon>
        <taxon>Bacillota</taxon>
        <taxon>Bacilli</taxon>
        <taxon>Bacillales</taxon>
        <taxon>Paenibacillaceae</taxon>
        <taxon>Paenibacillus</taxon>
    </lineage>
</organism>
<evidence type="ECO:0000256" key="10">
    <source>
        <dbReference type="ARBA" id="ARBA00022840"/>
    </source>
</evidence>
<dbReference type="SMART" id="SM00304">
    <property type="entry name" value="HAMP"/>
    <property type="match status" value="1"/>
</dbReference>
<dbReference type="CDD" id="cd00075">
    <property type="entry name" value="HATPase"/>
    <property type="match status" value="1"/>
</dbReference>
<comment type="subcellular location">
    <subcellularLocation>
        <location evidence="2">Cell membrane</location>
        <topology evidence="2">Multi-pass membrane protein</topology>
    </subcellularLocation>
</comment>
<keyword evidence="12" id="KW-0902">Two-component regulatory system</keyword>
<keyword evidence="9 17" id="KW-0418">Kinase</keyword>
<evidence type="ECO:0000256" key="12">
    <source>
        <dbReference type="ARBA" id="ARBA00023012"/>
    </source>
</evidence>
<dbReference type="Gene3D" id="3.30.565.10">
    <property type="entry name" value="Histidine kinase-like ATPase, C-terminal domain"/>
    <property type="match status" value="1"/>
</dbReference>
<dbReference type="InterPro" id="IPR003661">
    <property type="entry name" value="HisK_dim/P_dom"/>
</dbReference>
<evidence type="ECO:0000259" key="15">
    <source>
        <dbReference type="PROSITE" id="PS50109"/>
    </source>
</evidence>
<dbReference type="Gene3D" id="1.10.287.130">
    <property type="match status" value="1"/>
</dbReference>
<keyword evidence="11 14" id="KW-1133">Transmembrane helix</keyword>
<dbReference type="PROSITE" id="PS50885">
    <property type="entry name" value="HAMP"/>
    <property type="match status" value="1"/>
</dbReference>
<dbReference type="Proteomes" id="UP001344632">
    <property type="component" value="Unassembled WGS sequence"/>
</dbReference>
<keyword evidence="18" id="KW-1185">Reference proteome</keyword>
<dbReference type="EC" id="2.7.13.3" evidence="3"/>
<keyword evidence="10" id="KW-0067">ATP-binding</keyword>
<dbReference type="PRINTS" id="PR00344">
    <property type="entry name" value="BCTRLSENSOR"/>
</dbReference>
<dbReference type="PROSITE" id="PS50109">
    <property type="entry name" value="HIS_KIN"/>
    <property type="match status" value="1"/>
</dbReference>
<dbReference type="Pfam" id="PF00512">
    <property type="entry name" value="HisKA"/>
    <property type="match status" value="1"/>
</dbReference>
<evidence type="ECO:0000256" key="8">
    <source>
        <dbReference type="ARBA" id="ARBA00022741"/>
    </source>
</evidence>
<dbReference type="PANTHER" id="PTHR45528:SF1">
    <property type="entry name" value="SENSOR HISTIDINE KINASE CPXA"/>
    <property type="match status" value="1"/>
</dbReference>
<feature type="domain" description="HAMP" evidence="16">
    <location>
        <begin position="187"/>
        <end position="239"/>
    </location>
</feature>
<evidence type="ECO:0000256" key="3">
    <source>
        <dbReference type="ARBA" id="ARBA00012438"/>
    </source>
</evidence>
<sequence length="467" mass="52043">MKSRTFLLTLILFLLFFNSGILLASVVNLKSNLDSSKERSLREHYFIAASYAKDINALENRGDPLDAAIESLYRSYYDFYSKQKVSLAVFKEGQQLYADVTGASIQSPKIPRVSKASERLVSMEKLGNKEHISVAGALPAPYDAYTLAYYYDVSDIISSWNKMTMMLFLVGMLFCALLAVCLLLVLNRVFKPLQQISAASQSIAQGQYENRIEVSGHDELAEMAGSFNHMAGEIQSQMQQLETAARQKQQFVDNLAHELRTPLTAIYGYAEYIQKIVRTEEDKLFATNYIMSESRRLQNIAYRLLDMATLRENSIQLTEVHMSELIRQVEEALSLRAAEQQIHIAYTCEFDLLRCDADLMHILLVNLLDNALKASGQGGAILMNASIEKGMKVISIQDNGKGMAADQLVHITEAFYRVDSSRSRSGGGAGLGLTLCQQIATHHQAELSFSSELGKGTTAKLTFTNSL</sequence>
<evidence type="ECO:0000256" key="11">
    <source>
        <dbReference type="ARBA" id="ARBA00022989"/>
    </source>
</evidence>
<evidence type="ECO:0000256" key="1">
    <source>
        <dbReference type="ARBA" id="ARBA00000085"/>
    </source>
</evidence>
<reference evidence="17 18" key="1">
    <citation type="submission" date="2023-03" db="EMBL/GenBank/DDBJ databases">
        <title>Bacillus Genome Sequencing.</title>
        <authorList>
            <person name="Dunlap C."/>
        </authorList>
    </citation>
    <scope>NUCLEOTIDE SEQUENCE [LARGE SCALE GENOMIC DNA]</scope>
    <source>
        <strain evidence="17 18">BD-525</strain>
    </source>
</reference>
<proteinExistence type="predicted"/>
<keyword evidence="7 14" id="KW-0812">Transmembrane</keyword>
<keyword evidence="4" id="KW-1003">Cell membrane</keyword>
<dbReference type="Pfam" id="PF02518">
    <property type="entry name" value="HATPase_c"/>
    <property type="match status" value="1"/>
</dbReference>
<evidence type="ECO:0000256" key="13">
    <source>
        <dbReference type="ARBA" id="ARBA00023136"/>
    </source>
</evidence>
<comment type="caution">
    <text evidence="17">The sequence shown here is derived from an EMBL/GenBank/DDBJ whole genome shotgun (WGS) entry which is preliminary data.</text>
</comment>
<dbReference type="InterPro" id="IPR003660">
    <property type="entry name" value="HAMP_dom"/>
</dbReference>
<feature type="domain" description="Histidine kinase" evidence="15">
    <location>
        <begin position="254"/>
        <end position="467"/>
    </location>
</feature>
<evidence type="ECO:0000256" key="4">
    <source>
        <dbReference type="ARBA" id="ARBA00022475"/>
    </source>
</evidence>
<dbReference type="Pfam" id="PF00672">
    <property type="entry name" value="HAMP"/>
    <property type="match status" value="1"/>
</dbReference>
<evidence type="ECO:0000256" key="7">
    <source>
        <dbReference type="ARBA" id="ARBA00022692"/>
    </source>
</evidence>
<dbReference type="SMART" id="SM00387">
    <property type="entry name" value="HATPase_c"/>
    <property type="match status" value="1"/>
</dbReference>
<evidence type="ECO:0000256" key="2">
    <source>
        <dbReference type="ARBA" id="ARBA00004651"/>
    </source>
</evidence>
<evidence type="ECO:0000259" key="16">
    <source>
        <dbReference type="PROSITE" id="PS50885"/>
    </source>
</evidence>
<dbReference type="InterPro" id="IPR036890">
    <property type="entry name" value="HATPase_C_sf"/>
</dbReference>
<dbReference type="EMBL" id="JARLKZ010000001">
    <property type="protein sequence ID" value="MEC0238298.1"/>
    <property type="molecule type" value="Genomic_DNA"/>
</dbReference>
<dbReference type="CDD" id="cd06225">
    <property type="entry name" value="HAMP"/>
    <property type="match status" value="1"/>
</dbReference>
<dbReference type="PANTHER" id="PTHR45528">
    <property type="entry name" value="SENSOR HISTIDINE KINASE CPXA"/>
    <property type="match status" value="1"/>
</dbReference>
<protein>
    <recommendedName>
        <fullName evidence="3">histidine kinase</fullName>
        <ecNumber evidence="3">2.7.13.3</ecNumber>
    </recommendedName>
</protein>
<name>A0ABU6GGE5_9BACL</name>
<dbReference type="InterPro" id="IPR005467">
    <property type="entry name" value="His_kinase_dom"/>
</dbReference>
<evidence type="ECO:0000313" key="18">
    <source>
        <dbReference type="Proteomes" id="UP001344632"/>
    </source>
</evidence>
<evidence type="ECO:0000256" key="14">
    <source>
        <dbReference type="SAM" id="Phobius"/>
    </source>
</evidence>
<keyword evidence="5" id="KW-0597">Phosphoprotein</keyword>
<dbReference type="SUPFAM" id="SSF158472">
    <property type="entry name" value="HAMP domain-like"/>
    <property type="match status" value="1"/>
</dbReference>
<dbReference type="InterPro" id="IPR036097">
    <property type="entry name" value="HisK_dim/P_sf"/>
</dbReference>
<evidence type="ECO:0000256" key="5">
    <source>
        <dbReference type="ARBA" id="ARBA00022553"/>
    </source>
</evidence>
<keyword evidence="13 14" id="KW-0472">Membrane</keyword>
<evidence type="ECO:0000256" key="9">
    <source>
        <dbReference type="ARBA" id="ARBA00022777"/>
    </source>
</evidence>
<dbReference type="SUPFAM" id="SSF47384">
    <property type="entry name" value="Homodimeric domain of signal transducing histidine kinase"/>
    <property type="match status" value="1"/>
</dbReference>
<dbReference type="InterPro" id="IPR003594">
    <property type="entry name" value="HATPase_dom"/>
</dbReference>